<protein>
    <recommendedName>
        <fullName evidence="3">DUF1573 domain-containing protein</fullName>
    </recommendedName>
</protein>
<evidence type="ECO:0008006" key="3">
    <source>
        <dbReference type="Google" id="ProtNLM"/>
    </source>
</evidence>
<comment type="caution">
    <text evidence="1">The sequence shown here is derived from an EMBL/GenBank/DDBJ whole genome shotgun (WGS) entry which is preliminary data.</text>
</comment>
<dbReference type="Gene3D" id="2.60.40.10">
    <property type="entry name" value="Immunoglobulins"/>
    <property type="match status" value="1"/>
</dbReference>
<dbReference type="InterPro" id="IPR011467">
    <property type="entry name" value="DUF1573"/>
</dbReference>
<organism evidence="1 2">
    <name type="scientific">Flavobacterium cheonanense</name>
    <dbReference type="NCBI Taxonomy" id="706183"/>
    <lineage>
        <taxon>Bacteria</taxon>
        <taxon>Pseudomonadati</taxon>
        <taxon>Bacteroidota</taxon>
        <taxon>Flavobacteriia</taxon>
        <taxon>Flavobacteriales</taxon>
        <taxon>Flavobacteriaceae</taxon>
        <taxon>Flavobacterium</taxon>
    </lineage>
</organism>
<dbReference type="InterPro" id="IPR013783">
    <property type="entry name" value="Ig-like_fold"/>
</dbReference>
<dbReference type="Proteomes" id="UP001500367">
    <property type="component" value="Unassembled WGS sequence"/>
</dbReference>
<dbReference type="Pfam" id="PF07610">
    <property type="entry name" value="DUF1573"/>
    <property type="match status" value="1"/>
</dbReference>
<evidence type="ECO:0000313" key="1">
    <source>
        <dbReference type="EMBL" id="GAA4072657.1"/>
    </source>
</evidence>
<sequence length="124" mass="13852">MNNLLILITLFINLNLTVIDPSEGLSFQSTTIDYGKILISSDGKRQFDYTNTNKKSVFITSSKPSCGCVVIKYNENEIKKGESGVIEVYYDTRRLGKFTKTITLTTSNSDKEIVLTIKGEVVNN</sequence>
<reference evidence="2" key="1">
    <citation type="journal article" date="2019" name="Int. J. Syst. Evol. Microbiol.">
        <title>The Global Catalogue of Microorganisms (GCM) 10K type strain sequencing project: providing services to taxonomists for standard genome sequencing and annotation.</title>
        <authorList>
            <consortium name="The Broad Institute Genomics Platform"/>
            <consortium name="The Broad Institute Genome Sequencing Center for Infectious Disease"/>
            <person name="Wu L."/>
            <person name="Ma J."/>
        </authorList>
    </citation>
    <scope>NUCLEOTIDE SEQUENCE [LARGE SCALE GENOMIC DNA]</scope>
    <source>
        <strain evidence="2">JCM 17069</strain>
    </source>
</reference>
<dbReference type="PANTHER" id="PTHR37833">
    <property type="entry name" value="LIPOPROTEIN-RELATED"/>
    <property type="match status" value="1"/>
</dbReference>
<proteinExistence type="predicted"/>
<dbReference type="RefSeq" id="WP_344816344.1">
    <property type="nucleotide sequence ID" value="NZ_BAABCT010000004.1"/>
</dbReference>
<dbReference type="EMBL" id="BAABCT010000004">
    <property type="protein sequence ID" value="GAA4072657.1"/>
    <property type="molecule type" value="Genomic_DNA"/>
</dbReference>
<gene>
    <name evidence="1" type="ORF">GCM10022389_17580</name>
</gene>
<keyword evidence="2" id="KW-1185">Reference proteome</keyword>
<dbReference type="PANTHER" id="PTHR37833:SF1">
    <property type="entry name" value="SIGNAL PEPTIDE PROTEIN"/>
    <property type="match status" value="1"/>
</dbReference>
<evidence type="ECO:0000313" key="2">
    <source>
        <dbReference type="Proteomes" id="UP001500367"/>
    </source>
</evidence>
<name>A0ABP7VQZ4_9FLAO</name>
<accession>A0ABP7VQZ4</accession>